<protein>
    <recommendedName>
        <fullName evidence="4">Secreted protein</fullName>
    </recommendedName>
</protein>
<name>A0ABD0XEF3_UMBPY</name>
<evidence type="ECO:0000313" key="3">
    <source>
        <dbReference type="Proteomes" id="UP001557470"/>
    </source>
</evidence>
<dbReference type="AlphaFoldDB" id="A0ABD0XEF3"/>
<gene>
    <name evidence="2" type="ORF">UPYG_G00173110</name>
</gene>
<dbReference type="EMBL" id="JAGEUA010000005">
    <property type="protein sequence ID" value="KAL0978633.1"/>
    <property type="molecule type" value="Genomic_DNA"/>
</dbReference>
<comment type="caution">
    <text evidence="2">The sequence shown here is derived from an EMBL/GenBank/DDBJ whole genome shotgun (WGS) entry which is preliminary data.</text>
</comment>
<keyword evidence="1" id="KW-0732">Signal</keyword>
<feature type="signal peptide" evidence="1">
    <location>
        <begin position="1"/>
        <end position="27"/>
    </location>
</feature>
<organism evidence="2 3">
    <name type="scientific">Umbra pygmaea</name>
    <name type="common">Eastern mudminnow</name>
    <dbReference type="NCBI Taxonomy" id="75934"/>
    <lineage>
        <taxon>Eukaryota</taxon>
        <taxon>Metazoa</taxon>
        <taxon>Chordata</taxon>
        <taxon>Craniata</taxon>
        <taxon>Vertebrata</taxon>
        <taxon>Euteleostomi</taxon>
        <taxon>Actinopterygii</taxon>
        <taxon>Neopterygii</taxon>
        <taxon>Teleostei</taxon>
        <taxon>Protacanthopterygii</taxon>
        <taxon>Esociformes</taxon>
        <taxon>Umbridae</taxon>
        <taxon>Umbra</taxon>
    </lineage>
</organism>
<feature type="chain" id="PRO_5044747423" description="Secreted protein" evidence="1">
    <location>
        <begin position="28"/>
        <end position="104"/>
    </location>
</feature>
<proteinExistence type="predicted"/>
<keyword evidence="3" id="KW-1185">Reference proteome</keyword>
<evidence type="ECO:0000256" key="1">
    <source>
        <dbReference type="SAM" id="SignalP"/>
    </source>
</evidence>
<dbReference type="Proteomes" id="UP001557470">
    <property type="component" value="Unassembled WGS sequence"/>
</dbReference>
<accession>A0ABD0XEF3</accession>
<sequence length="104" mass="12442">MREKWAVAAKVLHAPWVCLTLMEPGIASTCQRIFQQSVRSEYPFTSSTGTVFRRVSDKKFLKLSICRKLLHWNFHNFSYLNFRYSRFGYTLFLDAPHDYWTRQL</sequence>
<evidence type="ECO:0000313" key="2">
    <source>
        <dbReference type="EMBL" id="KAL0978633.1"/>
    </source>
</evidence>
<reference evidence="2 3" key="1">
    <citation type="submission" date="2024-06" db="EMBL/GenBank/DDBJ databases">
        <authorList>
            <person name="Pan Q."/>
            <person name="Wen M."/>
            <person name="Jouanno E."/>
            <person name="Zahm M."/>
            <person name="Klopp C."/>
            <person name="Cabau C."/>
            <person name="Louis A."/>
            <person name="Berthelot C."/>
            <person name="Parey E."/>
            <person name="Roest Crollius H."/>
            <person name="Montfort J."/>
            <person name="Robinson-Rechavi M."/>
            <person name="Bouchez O."/>
            <person name="Lampietro C."/>
            <person name="Lopez Roques C."/>
            <person name="Donnadieu C."/>
            <person name="Postlethwait J."/>
            <person name="Bobe J."/>
            <person name="Verreycken H."/>
            <person name="Guiguen Y."/>
        </authorList>
    </citation>
    <scope>NUCLEOTIDE SEQUENCE [LARGE SCALE GENOMIC DNA]</scope>
    <source>
        <strain evidence="2">Up_M1</strain>
        <tissue evidence="2">Testis</tissue>
    </source>
</reference>
<evidence type="ECO:0008006" key="4">
    <source>
        <dbReference type="Google" id="ProtNLM"/>
    </source>
</evidence>